<feature type="repeat" description="ANK" evidence="3">
    <location>
        <begin position="1285"/>
        <end position="1317"/>
    </location>
</feature>
<proteinExistence type="predicted"/>
<dbReference type="PANTHER" id="PTHR24198">
    <property type="entry name" value="ANKYRIN REPEAT AND PROTEIN KINASE DOMAIN-CONTAINING PROTEIN"/>
    <property type="match status" value="1"/>
</dbReference>
<keyword evidence="2 3" id="KW-0040">ANK repeat</keyword>
<feature type="domain" description="Novel STAND NTPase 3" evidence="6">
    <location>
        <begin position="402"/>
        <end position="550"/>
    </location>
</feature>
<feature type="repeat" description="ANK" evidence="3">
    <location>
        <begin position="1134"/>
        <end position="1166"/>
    </location>
</feature>
<evidence type="ECO:0000313" key="7">
    <source>
        <dbReference type="EMBL" id="VDI01820.1"/>
    </source>
</evidence>
<dbReference type="Gene3D" id="1.25.40.20">
    <property type="entry name" value="Ankyrin repeat-containing domain"/>
    <property type="match status" value="3"/>
</dbReference>
<dbReference type="SUPFAM" id="SSF48403">
    <property type="entry name" value="Ankyrin repeat"/>
    <property type="match status" value="2"/>
</dbReference>
<dbReference type="Pfam" id="PF00023">
    <property type="entry name" value="Ank"/>
    <property type="match status" value="1"/>
</dbReference>
<feature type="repeat" description="ANK" evidence="3">
    <location>
        <begin position="903"/>
        <end position="935"/>
    </location>
</feature>
<feature type="repeat" description="ANK" evidence="3">
    <location>
        <begin position="1167"/>
        <end position="1199"/>
    </location>
</feature>
<feature type="domain" description="DZIP3-like HEPN" evidence="5">
    <location>
        <begin position="67"/>
        <end position="196"/>
    </location>
</feature>
<comment type="caution">
    <text evidence="7">The sequence shown here is derived from an EMBL/GenBank/DDBJ whole genome shotgun (WGS) entry which is preliminary data.</text>
</comment>
<keyword evidence="4" id="KW-0175">Coiled coil</keyword>
<keyword evidence="1" id="KW-0677">Repeat</keyword>
<evidence type="ECO:0000313" key="8">
    <source>
        <dbReference type="Proteomes" id="UP000596742"/>
    </source>
</evidence>
<accession>A0A8B6CAC8</accession>
<dbReference type="Pfam" id="PF12796">
    <property type="entry name" value="Ank_2"/>
    <property type="match status" value="5"/>
</dbReference>
<dbReference type="Pfam" id="PF18738">
    <property type="entry name" value="HEPN_DZIP3"/>
    <property type="match status" value="1"/>
</dbReference>
<dbReference type="SUPFAM" id="SSF52540">
    <property type="entry name" value="P-loop containing nucleoside triphosphate hydrolases"/>
    <property type="match status" value="1"/>
</dbReference>
<feature type="repeat" description="ANK" evidence="3">
    <location>
        <begin position="837"/>
        <end position="869"/>
    </location>
</feature>
<dbReference type="PROSITE" id="PS50297">
    <property type="entry name" value="ANK_REP_REGION"/>
    <property type="match status" value="10"/>
</dbReference>
<feature type="repeat" description="ANK" evidence="3">
    <location>
        <begin position="870"/>
        <end position="902"/>
    </location>
</feature>
<dbReference type="InterPro" id="IPR049050">
    <property type="entry name" value="nSTAND3"/>
</dbReference>
<dbReference type="InterPro" id="IPR041249">
    <property type="entry name" value="HEPN_DZIP3"/>
</dbReference>
<dbReference type="InterPro" id="IPR002110">
    <property type="entry name" value="Ankyrin_rpt"/>
</dbReference>
<evidence type="ECO:0000256" key="1">
    <source>
        <dbReference type="ARBA" id="ARBA00022737"/>
    </source>
</evidence>
<evidence type="ECO:0000259" key="5">
    <source>
        <dbReference type="Pfam" id="PF18738"/>
    </source>
</evidence>
<dbReference type="InterPro" id="IPR027417">
    <property type="entry name" value="P-loop_NTPase"/>
</dbReference>
<feature type="repeat" description="ANK" evidence="3">
    <location>
        <begin position="1101"/>
        <end position="1133"/>
    </location>
</feature>
<evidence type="ECO:0000256" key="4">
    <source>
        <dbReference type="SAM" id="Coils"/>
    </source>
</evidence>
<feature type="repeat" description="ANK" evidence="3">
    <location>
        <begin position="1318"/>
        <end position="1350"/>
    </location>
</feature>
<feature type="repeat" description="ANK" evidence="3">
    <location>
        <begin position="969"/>
        <end position="1001"/>
    </location>
</feature>
<feature type="repeat" description="ANK" evidence="3">
    <location>
        <begin position="1068"/>
        <end position="1100"/>
    </location>
</feature>
<name>A0A8B6CAC8_MYTGA</name>
<evidence type="ECO:0008006" key="9">
    <source>
        <dbReference type="Google" id="ProtNLM"/>
    </source>
</evidence>
<dbReference type="PROSITE" id="PS50088">
    <property type="entry name" value="ANK_REPEAT"/>
    <property type="match status" value="14"/>
</dbReference>
<gene>
    <name evidence="7" type="ORF">MGAL_10B008853</name>
</gene>
<protein>
    <recommendedName>
        <fullName evidence="9">DZIP3-like HEPN domain-containing protein</fullName>
    </recommendedName>
</protein>
<feature type="repeat" description="ANK" evidence="3">
    <location>
        <begin position="936"/>
        <end position="968"/>
    </location>
</feature>
<feature type="repeat" description="ANK" evidence="3">
    <location>
        <begin position="1200"/>
        <end position="1226"/>
    </location>
</feature>
<reference evidence="7" key="1">
    <citation type="submission" date="2018-11" db="EMBL/GenBank/DDBJ databases">
        <authorList>
            <person name="Alioto T."/>
            <person name="Alioto T."/>
        </authorList>
    </citation>
    <scope>NUCLEOTIDE SEQUENCE</scope>
</reference>
<evidence type="ECO:0000256" key="3">
    <source>
        <dbReference type="PROSITE-ProRule" id="PRU00023"/>
    </source>
</evidence>
<dbReference type="PANTHER" id="PTHR24198:SF165">
    <property type="entry name" value="ANKYRIN REPEAT-CONTAINING PROTEIN-RELATED"/>
    <property type="match status" value="1"/>
</dbReference>
<feature type="repeat" description="ANK" evidence="3">
    <location>
        <begin position="804"/>
        <end position="836"/>
    </location>
</feature>
<dbReference type="Proteomes" id="UP000596742">
    <property type="component" value="Unassembled WGS sequence"/>
</dbReference>
<dbReference type="SMART" id="SM00248">
    <property type="entry name" value="ANK"/>
    <property type="match status" value="15"/>
</dbReference>
<feature type="repeat" description="ANK" evidence="3">
    <location>
        <begin position="1002"/>
        <end position="1034"/>
    </location>
</feature>
<feature type="coiled-coil region" evidence="4">
    <location>
        <begin position="200"/>
        <end position="234"/>
    </location>
</feature>
<dbReference type="InterPro" id="IPR036770">
    <property type="entry name" value="Ankyrin_rpt-contain_sf"/>
</dbReference>
<evidence type="ECO:0000259" key="6">
    <source>
        <dbReference type="Pfam" id="PF20720"/>
    </source>
</evidence>
<dbReference type="OrthoDB" id="6126134at2759"/>
<sequence>MTTTSCVTPAVAQIQTQHSSSGSTQLTNYARIGHAAQQLLPEILQDLISIKEPTAFLHSGVTKNLFLSRTLRQHEWNLISNVNVNGYANFDVPLIYKLVRNLNLVIKPTQGWDKNPPQQSEITAGDDVERIRRVRNEIFHRGNSSVSATELAQYFNSFRDIAGRLEIYLGKSVGDFVNNFNVLDNCCMDEETEKTYIKRLDDLVRREKDVSEKLDNMEEEINVMRDSVTDIKTKGETHEIVFKREIEEVKRTTTYIQEEKTLLESKQLELQQVFKQRTTELESKSSYLTEQMSKITTYMKDVNTERKDVTDVVEKLQLEQINIGTNIKEMKLKMEIPSISISDFETTIEEINKMFENIEKKHQTIILEVEKLNALLHDSIQPHIKVQIKNQIEIWKTKDEKFVSTRAVDYVMKSLQEKSCVTLTGSAGVGKTFIARHVALILQTEGYMIIPVLQPRDIREYYQPGKHTVFIVDDLCGNFVASQQQIEKWQQLLPVVNMIIADKSCKIVVSCRLQIFKDIRFKSLSPFKESECNLISSFHCLTSEEKISIAKIYIGTNADQIDEISLQCDFFPLLCSLYHEQDDVNINNFFTNPFKVYKGHLDDLYTQGADGRQKICSLALCVIFNNKLKEQWFQGKSKKEQLLILEDTCDACGLNRATSRKELKEAMDTLIDTFVCLQNNIYSTLHDRLFDFLGQFFCREMPECLIEHGDINFVHARFVWSSTLDKKNNEFLTNIPDDCLELYLERFQNDWSSGNVGTVFECSNMLKSIFRQDLIDYLTQLSRSQQVKLANTQDTVVCKEDPESGNTPLISSCFFGYFDMVQWLLNRDVDVDQCRNDYFTPLIFTCQEGHIDILKILLEKNPNVNFRNKNGVTPLFIACMNGKKDIVTMLLEKKADINLCPTTGTSPLLIACQEGYLEIVNMLLANAPDVNLCNHNGMSPLLMACQNGHQDIVVTLMTVQPNINLSNKYNITPLFAACHEGYTDIVNILLAKNPDVNLCSTNGETPIFTACANGYQDIVTALLEKNPDVNMCNEDGISPLFWACQRNDEAVVTKLLEMELEINLCSEDGKTPLFLACENENSAIAMKLLEKNPDVNKFNDDMDNPLIMACYNSQIEIVCALLEKNADLNVCDRMGATPLLWACENNDIDIVVKLLEKNPDVNLCTKDGLSPLMTACNFNRIDLLRLIMKHDPDIDTQMVNGDNPLLTAIYKGYTEIAEILLTKGSNSSKCLYNKQAIVELLLNYPWTTLEKIQTNWYEDVIEHGSEIFVRRVKQTTPEHVFHLFAGSYPLHLASFIGHIEIIKLLLKHKVNIDIQKEDGTTALFYACEFGHEEIVRILLHSGSNKTMSRHDTKSPLEIAMDNGHQYIVLMLQTE</sequence>
<dbReference type="Pfam" id="PF20720">
    <property type="entry name" value="nSTAND3"/>
    <property type="match status" value="1"/>
</dbReference>
<evidence type="ECO:0000256" key="2">
    <source>
        <dbReference type="ARBA" id="ARBA00023043"/>
    </source>
</evidence>
<organism evidence="7 8">
    <name type="scientific">Mytilus galloprovincialis</name>
    <name type="common">Mediterranean mussel</name>
    <dbReference type="NCBI Taxonomy" id="29158"/>
    <lineage>
        <taxon>Eukaryota</taxon>
        <taxon>Metazoa</taxon>
        <taxon>Spiralia</taxon>
        <taxon>Lophotrochozoa</taxon>
        <taxon>Mollusca</taxon>
        <taxon>Bivalvia</taxon>
        <taxon>Autobranchia</taxon>
        <taxon>Pteriomorphia</taxon>
        <taxon>Mytilida</taxon>
        <taxon>Mytiloidea</taxon>
        <taxon>Mytilidae</taxon>
        <taxon>Mytilinae</taxon>
        <taxon>Mytilus</taxon>
    </lineage>
</organism>
<keyword evidence="8" id="KW-1185">Reference proteome</keyword>
<feature type="coiled-coil region" evidence="4">
    <location>
        <begin position="299"/>
        <end position="361"/>
    </location>
</feature>
<dbReference type="EMBL" id="UYJE01001395">
    <property type="protein sequence ID" value="VDI01820.1"/>
    <property type="molecule type" value="Genomic_DNA"/>
</dbReference>